<dbReference type="eggNOG" id="ENOG50339TH">
    <property type="taxonomic scope" value="Bacteria"/>
</dbReference>
<accession>J0X1E6</accession>
<dbReference type="HOGENOM" id="CLU_150710_5_0_11"/>
<dbReference type="Proteomes" id="UP000006415">
    <property type="component" value="Unassembled WGS sequence"/>
</dbReference>
<comment type="caution">
    <text evidence="2">The sequence shown here is derived from an EMBL/GenBank/DDBJ whole genome shotgun (WGS) entry which is preliminary data.</text>
</comment>
<evidence type="ECO:0000256" key="1">
    <source>
        <dbReference type="SAM" id="Phobius"/>
    </source>
</evidence>
<dbReference type="RefSeq" id="WP_007147496.1">
    <property type="nucleotide sequence ID" value="NZ_AKCI01000001.1"/>
</dbReference>
<keyword evidence="1" id="KW-0812">Transmembrane</keyword>
<dbReference type="OrthoDB" id="3243101at2"/>
<sequence length="88" mass="9827">MKIAPIYDPEVRKPAPHAEQVDLRILFAAGTVLWTIAAVVYTVLLIAGFHVRQPLFVCLCGIGIGIALLLWELANRRNYRLLAFLPQS</sequence>
<evidence type="ECO:0008006" key="4">
    <source>
        <dbReference type="Google" id="ProtNLM"/>
    </source>
</evidence>
<organism evidence="2 3">
    <name type="scientific">Scardovia wiggsiae F0424</name>
    <dbReference type="NCBI Taxonomy" id="857290"/>
    <lineage>
        <taxon>Bacteria</taxon>
        <taxon>Bacillati</taxon>
        <taxon>Actinomycetota</taxon>
        <taxon>Actinomycetes</taxon>
        <taxon>Bifidobacteriales</taxon>
        <taxon>Bifidobacteriaceae</taxon>
        <taxon>Scardovia</taxon>
    </lineage>
</organism>
<protein>
    <recommendedName>
        <fullName evidence="4">DUF2530 domain-containing protein</fullName>
    </recommendedName>
</protein>
<feature type="transmembrane region" description="Helical" evidence="1">
    <location>
        <begin position="53"/>
        <end position="71"/>
    </location>
</feature>
<name>J0X1E6_9BIFI</name>
<keyword evidence="3" id="KW-1185">Reference proteome</keyword>
<reference evidence="2 3" key="1">
    <citation type="submission" date="2012-01" db="EMBL/GenBank/DDBJ databases">
        <title>The Genome Sequence of Scardovia wiggsiae F0424.</title>
        <authorList>
            <consortium name="The Broad Institute Genome Sequencing Platform"/>
            <person name="Earl A."/>
            <person name="Ward D."/>
            <person name="Feldgarden M."/>
            <person name="Gevers D."/>
            <person name="Izard J."/>
            <person name="Ganesan A."/>
            <person name="Baranova O.V."/>
            <person name="Blanton J.M."/>
            <person name="Tanner A.C."/>
            <person name="Mathney J."/>
            <person name="Dewhirst F.E."/>
            <person name="Young S.K."/>
            <person name="Zeng Q."/>
            <person name="Gargeya S."/>
            <person name="Fitzgerald M."/>
            <person name="Haas B."/>
            <person name="Abouelleil A."/>
            <person name="Alvarado L."/>
            <person name="Arachchi H.M."/>
            <person name="Berlin A."/>
            <person name="Chapman S.B."/>
            <person name="Gearin G."/>
            <person name="Goldberg J."/>
            <person name="Griggs A."/>
            <person name="Gujja S."/>
            <person name="Hansen M."/>
            <person name="Heiman D."/>
            <person name="Howarth C."/>
            <person name="Larimer J."/>
            <person name="Lui A."/>
            <person name="MacDonald P.J.P."/>
            <person name="McCowen C."/>
            <person name="Montmayeur A."/>
            <person name="Murphy C."/>
            <person name="Neiman D."/>
            <person name="Pearson M."/>
            <person name="Priest M."/>
            <person name="Roberts A."/>
            <person name="Saif S."/>
            <person name="Shea T."/>
            <person name="Sisk P."/>
            <person name="Stolte C."/>
            <person name="Sykes S."/>
            <person name="Wortman J."/>
            <person name="Nusbaum C."/>
            <person name="Birren B."/>
        </authorList>
    </citation>
    <scope>NUCLEOTIDE SEQUENCE [LARGE SCALE GENOMIC DNA]</scope>
    <source>
        <strain evidence="2 3">F0424</strain>
    </source>
</reference>
<gene>
    <name evidence="2" type="ORF">HMPREF9156_00428</name>
</gene>
<proteinExistence type="predicted"/>
<evidence type="ECO:0000313" key="2">
    <source>
        <dbReference type="EMBL" id="EJD65664.1"/>
    </source>
</evidence>
<evidence type="ECO:0000313" key="3">
    <source>
        <dbReference type="Proteomes" id="UP000006415"/>
    </source>
</evidence>
<dbReference type="EMBL" id="AGZS01000001">
    <property type="protein sequence ID" value="EJD65664.1"/>
    <property type="molecule type" value="Genomic_DNA"/>
</dbReference>
<keyword evidence="1" id="KW-1133">Transmembrane helix</keyword>
<feature type="transmembrane region" description="Helical" evidence="1">
    <location>
        <begin position="21"/>
        <end position="47"/>
    </location>
</feature>
<keyword evidence="1" id="KW-0472">Membrane</keyword>
<dbReference type="AlphaFoldDB" id="J0X1E6"/>